<evidence type="ECO:0000313" key="6">
    <source>
        <dbReference type="EMBL" id="MBE0383182.1"/>
    </source>
</evidence>
<reference evidence="6 9" key="1">
    <citation type="submission" date="2015-06" db="EMBL/GenBank/DDBJ databases">
        <title>Genome sequence of Pseudoalteromonas carrageenovora.</title>
        <authorList>
            <person name="Xie B.-B."/>
            <person name="Rong J.-C."/>
            <person name="Qin Q.-L."/>
            <person name="Zhang Y.-Z."/>
        </authorList>
    </citation>
    <scope>NUCLEOTIDE SEQUENCE [LARGE SCALE GENOMIC DNA]</scope>
    <source>
        <strain evidence="6 9">IAM 12662</strain>
    </source>
</reference>
<dbReference type="InterPro" id="IPR002502">
    <property type="entry name" value="Amidase_domain"/>
</dbReference>
<evidence type="ECO:0000256" key="3">
    <source>
        <dbReference type="ARBA" id="ARBA00022801"/>
    </source>
</evidence>
<evidence type="ECO:0000259" key="5">
    <source>
        <dbReference type="SMART" id="SM00644"/>
    </source>
</evidence>
<dbReference type="Proteomes" id="UP000238288">
    <property type="component" value="Chromosome PCAR9a"/>
</dbReference>
<dbReference type="GeneID" id="93663502"/>
<keyword evidence="4" id="KW-0961">Cell wall biogenesis/degradation</keyword>
<proteinExistence type="predicted"/>
<evidence type="ECO:0000256" key="2">
    <source>
        <dbReference type="ARBA" id="ARBA00011901"/>
    </source>
</evidence>
<evidence type="ECO:0000313" key="9">
    <source>
        <dbReference type="Proteomes" id="UP000615003"/>
    </source>
</evidence>
<dbReference type="RefSeq" id="WP_197709265.1">
    <property type="nucleotide sequence ID" value="NZ_AQGW01000020.1"/>
</dbReference>
<keyword evidence="3" id="KW-0378">Hydrolase</keyword>
<comment type="catalytic activity">
    <reaction evidence="1">
        <text>Hydrolyzes the link between N-acetylmuramoyl residues and L-amino acid residues in certain cell-wall glycopeptides.</text>
        <dbReference type="EC" id="3.5.1.28"/>
    </reaction>
</comment>
<dbReference type="EC" id="3.5.1.28" evidence="2"/>
<dbReference type="EMBL" id="AQGW01000020">
    <property type="protein sequence ID" value="MBE0383182.1"/>
    <property type="molecule type" value="Genomic_DNA"/>
</dbReference>
<evidence type="ECO:0000256" key="4">
    <source>
        <dbReference type="ARBA" id="ARBA00023316"/>
    </source>
</evidence>
<dbReference type="Proteomes" id="UP000615003">
    <property type="component" value="Unassembled WGS sequence"/>
</dbReference>
<name>A0A2K4X942_PSEVC</name>
<sequence length="212" mass="23600">MTTVTNGIIVDKRITAKRYNSIEHGNINNVTSIVLHRTAGSSATSSLNGYAAGQKTGAHFLIANDGTIYQTASLEKLCWHVGILYSRCTDEKSCDPKELKTVNSLLHQKGFSFSKRVKNVSRHELAKAYPLRYPSNNDSLGIEVVGRFNKATNTFERPTNEQFKSLKLLVDILIKEFSLNLNKDVYAHGVIARKKKAEGIQLLQYLKVGFAP</sequence>
<dbReference type="CDD" id="cd06583">
    <property type="entry name" value="PGRP"/>
    <property type="match status" value="1"/>
</dbReference>
<dbReference type="Gene3D" id="3.40.80.10">
    <property type="entry name" value="Peptidoglycan recognition protein-like"/>
    <property type="match status" value="1"/>
</dbReference>
<protein>
    <recommendedName>
        <fullName evidence="2">N-acetylmuramoyl-L-alanine amidase</fullName>
        <ecNumber evidence="2">3.5.1.28</ecNumber>
    </recommendedName>
</protein>
<evidence type="ECO:0000313" key="7">
    <source>
        <dbReference type="EMBL" id="SOU40842.1"/>
    </source>
</evidence>
<dbReference type="SMART" id="SM00644">
    <property type="entry name" value="Ami_2"/>
    <property type="match status" value="1"/>
</dbReference>
<accession>A0A2K4X942</accession>
<dbReference type="GO" id="GO:0071555">
    <property type="term" value="P:cell wall organization"/>
    <property type="evidence" value="ECO:0007669"/>
    <property type="project" value="UniProtKB-KW"/>
</dbReference>
<evidence type="ECO:0000256" key="1">
    <source>
        <dbReference type="ARBA" id="ARBA00001561"/>
    </source>
</evidence>
<dbReference type="PANTHER" id="PTHR30417:SF1">
    <property type="entry name" value="N-ACETYLMURAMOYL-L-ALANINE AMIDASE AMID"/>
    <property type="match status" value="1"/>
</dbReference>
<feature type="domain" description="N-acetylmuramoyl-L-alanine amidase" evidence="5">
    <location>
        <begin position="20"/>
        <end position="199"/>
    </location>
</feature>
<dbReference type="AlphaFoldDB" id="A0A2K4X942"/>
<dbReference type="SUPFAM" id="SSF55846">
    <property type="entry name" value="N-acetylmuramoyl-L-alanine amidase-like"/>
    <property type="match status" value="1"/>
</dbReference>
<evidence type="ECO:0000313" key="8">
    <source>
        <dbReference type="Proteomes" id="UP000238288"/>
    </source>
</evidence>
<dbReference type="GO" id="GO:0009254">
    <property type="term" value="P:peptidoglycan turnover"/>
    <property type="evidence" value="ECO:0007669"/>
    <property type="project" value="TreeGrafter"/>
</dbReference>
<dbReference type="GO" id="GO:0008745">
    <property type="term" value="F:N-acetylmuramoyl-L-alanine amidase activity"/>
    <property type="evidence" value="ECO:0007669"/>
    <property type="project" value="UniProtKB-EC"/>
</dbReference>
<dbReference type="InterPro" id="IPR036505">
    <property type="entry name" value="Amidase/PGRP_sf"/>
</dbReference>
<dbReference type="EMBL" id="LT965928">
    <property type="protein sequence ID" value="SOU40842.1"/>
    <property type="molecule type" value="Genomic_DNA"/>
</dbReference>
<dbReference type="GO" id="GO:0009253">
    <property type="term" value="P:peptidoglycan catabolic process"/>
    <property type="evidence" value="ECO:0007669"/>
    <property type="project" value="InterPro"/>
</dbReference>
<dbReference type="InterPro" id="IPR051206">
    <property type="entry name" value="NAMLAA_amidase_2"/>
</dbReference>
<reference evidence="7 8" key="2">
    <citation type="submission" date="2017-11" db="EMBL/GenBank/DDBJ databases">
        <authorList>
            <person name="Han C.G."/>
        </authorList>
    </citation>
    <scope>NUCLEOTIDE SEQUENCE [LARGE SCALE GENOMIC DNA]</scope>
    <source>
        <strain evidence="8">ATCC 43555</strain>
        <strain evidence="7">ATCC43555</strain>
    </source>
</reference>
<gene>
    <name evidence="7" type="ORF">PCAR9_A30001</name>
    <name evidence="6" type="ORF">PCARR_a1483</name>
</gene>
<keyword evidence="9" id="KW-1185">Reference proteome</keyword>
<organism evidence="7 8">
    <name type="scientific">Pseudoalteromonas carrageenovora IAM 12662</name>
    <dbReference type="NCBI Taxonomy" id="1314868"/>
    <lineage>
        <taxon>Bacteria</taxon>
        <taxon>Pseudomonadati</taxon>
        <taxon>Pseudomonadota</taxon>
        <taxon>Gammaproteobacteria</taxon>
        <taxon>Alteromonadales</taxon>
        <taxon>Pseudoalteromonadaceae</taxon>
        <taxon>Pseudoalteromonas</taxon>
    </lineage>
</organism>
<dbReference type="PANTHER" id="PTHR30417">
    <property type="entry name" value="N-ACETYLMURAMOYL-L-ALANINE AMIDASE AMID"/>
    <property type="match status" value="1"/>
</dbReference>
<dbReference type="Pfam" id="PF01510">
    <property type="entry name" value="Amidase_2"/>
    <property type="match status" value="1"/>
</dbReference>